<dbReference type="InterPro" id="IPR029058">
    <property type="entry name" value="AB_hydrolase_fold"/>
</dbReference>
<dbReference type="Gene3D" id="3.40.50.1820">
    <property type="entry name" value="alpha/beta hydrolase"/>
    <property type="match status" value="1"/>
</dbReference>
<name>A0A699Z2H4_HAELA</name>
<dbReference type="Proteomes" id="UP000485058">
    <property type="component" value="Unassembled WGS sequence"/>
</dbReference>
<protein>
    <submittedName>
        <fullName evidence="2">Carboxypeptidase</fullName>
    </submittedName>
</protein>
<accession>A0A699Z2H4</accession>
<dbReference type="AlphaFoldDB" id="A0A699Z2H4"/>
<dbReference type="GO" id="GO:0006508">
    <property type="term" value="P:proteolysis"/>
    <property type="evidence" value="ECO:0007669"/>
    <property type="project" value="InterPro"/>
</dbReference>
<dbReference type="EMBL" id="BLLF01000586">
    <property type="protein sequence ID" value="GFH13194.1"/>
    <property type="molecule type" value="Genomic_DNA"/>
</dbReference>
<dbReference type="GO" id="GO:0004185">
    <property type="term" value="F:serine-type carboxypeptidase activity"/>
    <property type="evidence" value="ECO:0007669"/>
    <property type="project" value="InterPro"/>
</dbReference>
<reference evidence="2 3" key="1">
    <citation type="submission" date="2020-02" db="EMBL/GenBank/DDBJ databases">
        <title>Draft genome sequence of Haematococcus lacustris strain NIES-144.</title>
        <authorList>
            <person name="Morimoto D."/>
            <person name="Nakagawa S."/>
            <person name="Yoshida T."/>
            <person name="Sawayama S."/>
        </authorList>
    </citation>
    <scope>NUCLEOTIDE SEQUENCE [LARGE SCALE GENOMIC DNA]</scope>
    <source>
        <strain evidence="2 3">NIES-144</strain>
    </source>
</reference>
<evidence type="ECO:0000313" key="3">
    <source>
        <dbReference type="Proteomes" id="UP000485058"/>
    </source>
</evidence>
<keyword evidence="2" id="KW-0121">Carboxypeptidase</keyword>
<dbReference type="SUPFAM" id="SSF53474">
    <property type="entry name" value="alpha/beta-Hydrolases"/>
    <property type="match status" value="1"/>
</dbReference>
<evidence type="ECO:0000256" key="1">
    <source>
        <dbReference type="ARBA" id="ARBA00009431"/>
    </source>
</evidence>
<keyword evidence="3" id="KW-1185">Reference proteome</keyword>
<comment type="similarity">
    <text evidence="1">Belongs to the peptidase S10 family.</text>
</comment>
<evidence type="ECO:0000313" key="2">
    <source>
        <dbReference type="EMBL" id="GFH13194.1"/>
    </source>
</evidence>
<dbReference type="InterPro" id="IPR001563">
    <property type="entry name" value="Peptidase_S10"/>
</dbReference>
<proteinExistence type="inferred from homology"/>
<keyword evidence="2" id="KW-0378">Hydrolase</keyword>
<keyword evidence="2" id="KW-0645">Protease</keyword>
<comment type="caution">
    <text evidence="2">The sequence shown here is derived from an EMBL/GenBank/DDBJ whole genome shotgun (WGS) entry which is preliminary data.</text>
</comment>
<gene>
    <name evidence="2" type="ORF">HaLaN_09029</name>
</gene>
<organism evidence="2 3">
    <name type="scientific">Haematococcus lacustris</name>
    <name type="common">Green alga</name>
    <name type="synonym">Haematococcus pluvialis</name>
    <dbReference type="NCBI Taxonomy" id="44745"/>
    <lineage>
        <taxon>Eukaryota</taxon>
        <taxon>Viridiplantae</taxon>
        <taxon>Chlorophyta</taxon>
        <taxon>core chlorophytes</taxon>
        <taxon>Chlorophyceae</taxon>
        <taxon>CS clade</taxon>
        <taxon>Chlamydomonadales</taxon>
        <taxon>Haematococcaceae</taxon>
        <taxon>Haematococcus</taxon>
    </lineage>
</organism>
<sequence>MPPLQGYAVGNGVTDDVFDGNAQPEFAYNLGLIDPPTYQTLQEVCNHAFWNATPGSDCRKALRAAYDGFYWLNP</sequence>
<dbReference type="Pfam" id="PF00450">
    <property type="entry name" value="Peptidase_S10"/>
    <property type="match status" value="1"/>
</dbReference>